<organism evidence="1 2">
    <name type="scientific">Asaia bogorensis NBRC 16594</name>
    <dbReference type="NCBI Taxonomy" id="1231624"/>
    <lineage>
        <taxon>Bacteria</taxon>
        <taxon>Pseudomonadati</taxon>
        <taxon>Pseudomonadota</taxon>
        <taxon>Alphaproteobacteria</taxon>
        <taxon>Acetobacterales</taxon>
        <taxon>Acetobacteraceae</taxon>
        <taxon>Asaia</taxon>
    </lineage>
</organism>
<keyword evidence="2" id="KW-1185">Reference proteome</keyword>
<comment type="caution">
    <text evidence="1">The sequence shown here is derived from an EMBL/GenBank/DDBJ whole genome shotgun (WGS) entry which is preliminary data.</text>
</comment>
<gene>
    <name evidence="1" type="ORF">ABO01nite_17810</name>
</gene>
<dbReference type="AlphaFoldDB" id="A0AAN4U2L7"/>
<dbReference type="EMBL" id="BJVS01000004">
    <property type="protein sequence ID" value="GEL53774.1"/>
    <property type="molecule type" value="Genomic_DNA"/>
</dbReference>
<proteinExistence type="predicted"/>
<reference evidence="1 2" key="1">
    <citation type="submission" date="2019-07" db="EMBL/GenBank/DDBJ databases">
        <title>Whole genome shotgun sequence of Asaia bogorensis NBRC 16594.</title>
        <authorList>
            <person name="Hosoyama A."/>
            <person name="Uohara A."/>
            <person name="Ohji S."/>
            <person name="Ichikawa N."/>
        </authorList>
    </citation>
    <scope>NUCLEOTIDE SEQUENCE [LARGE SCALE GENOMIC DNA]</scope>
    <source>
        <strain evidence="1 2">NBRC 16594</strain>
    </source>
</reference>
<sequence>MDFELVTIRIEKIERIAFASVLLPERYFAEEPFTHRGKSCGLDSESQMGVITPGNGLRVRQQLKTKPKGASLEIRSLLPSLTKGAAKKIAIKRN</sequence>
<accession>A0AAN4U2L7</accession>
<protein>
    <submittedName>
        <fullName evidence="1">Uncharacterized protein</fullName>
    </submittedName>
</protein>
<evidence type="ECO:0000313" key="2">
    <source>
        <dbReference type="Proteomes" id="UP000321287"/>
    </source>
</evidence>
<evidence type="ECO:0000313" key="1">
    <source>
        <dbReference type="EMBL" id="GEL53774.1"/>
    </source>
</evidence>
<dbReference type="Proteomes" id="UP000321287">
    <property type="component" value="Unassembled WGS sequence"/>
</dbReference>
<name>A0AAN4U2L7_9PROT</name>